<reference evidence="1" key="1">
    <citation type="submission" date="2017-07" db="EMBL/GenBank/DDBJ databases">
        <authorList>
            <person name="Mikheyev A."/>
            <person name="Grau M."/>
        </authorList>
    </citation>
    <scope>NUCLEOTIDE SEQUENCE</scope>
    <source>
        <tissue evidence="1">Venom_gland</tissue>
    </source>
</reference>
<dbReference type="AlphaFoldDB" id="A0A2H6NI55"/>
<dbReference type="EMBL" id="IACI01100532">
    <property type="protein sequence ID" value="LAA33030.1"/>
    <property type="molecule type" value="Transcribed_RNA"/>
</dbReference>
<accession>A0A2H6NI55</accession>
<sequence length="107" mass="12326">MLPDKEPYFLVSPALKMLPTMIMTSLQPKTFIQRILTAQPANTEIHIFCYYLYCNSPLVKKTLKILDILYNSTDISCVGIWNILKVLYTSSTQFTTVCLPLQVKFEK</sequence>
<proteinExistence type="predicted"/>
<evidence type="ECO:0000313" key="1">
    <source>
        <dbReference type="EMBL" id="LAA33030.1"/>
    </source>
</evidence>
<protein>
    <submittedName>
        <fullName evidence="1">Uncharacterized protein</fullName>
    </submittedName>
</protein>
<dbReference type="EMBL" id="IACI01100528">
    <property type="protein sequence ID" value="LAA33026.1"/>
    <property type="molecule type" value="Transcribed_RNA"/>
</dbReference>
<reference evidence="1" key="2">
    <citation type="submission" date="2017-12" db="EMBL/GenBank/DDBJ databases">
        <title>Coralsnake Venomics: Analyses of Venom Gland Transcriptomes and Proteomes of Six Brazilian Taxa.</title>
        <authorList>
            <person name="Aird S.D."/>
            <person name="Jorge da Silva N."/>
            <person name="Qiu L."/>
            <person name="Villar-Briones A."/>
            <person name="Aparecida-Saddi V."/>
            <person name="Campos-Telles M.P."/>
            <person name="Grau M."/>
            <person name="Mikheyev A.S."/>
        </authorList>
    </citation>
    <scope>NUCLEOTIDE SEQUENCE</scope>
    <source>
        <tissue evidence="1">Venom_gland</tissue>
    </source>
</reference>
<organism evidence="1">
    <name type="scientific">Micrurus carvalhoi</name>
    <dbReference type="NCBI Taxonomy" id="3147026"/>
    <lineage>
        <taxon>Eukaryota</taxon>
        <taxon>Metazoa</taxon>
        <taxon>Chordata</taxon>
        <taxon>Craniata</taxon>
        <taxon>Vertebrata</taxon>
        <taxon>Euteleostomi</taxon>
        <taxon>Lepidosauria</taxon>
        <taxon>Squamata</taxon>
        <taxon>Bifurcata</taxon>
        <taxon>Unidentata</taxon>
        <taxon>Episquamata</taxon>
        <taxon>Toxicofera</taxon>
        <taxon>Serpentes</taxon>
        <taxon>Colubroidea</taxon>
        <taxon>Elapidae</taxon>
        <taxon>Elapinae</taxon>
        <taxon>Micrurus</taxon>
    </lineage>
</organism>
<name>A0A2H6NI55_9SAUR</name>